<reference evidence="7" key="1">
    <citation type="submission" date="2022-12" db="EMBL/GenBank/DDBJ databases">
        <authorList>
            <person name="Petersen C."/>
        </authorList>
    </citation>
    <scope>NUCLEOTIDE SEQUENCE</scope>
    <source>
        <strain evidence="7">IBT 29677</strain>
    </source>
</reference>
<dbReference type="PANTHER" id="PTHR13789:SF306">
    <property type="entry name" value="HYDROXYLASE, PUTATIVE-RELATED"/>
    <property type="match status" value="1"/>
</dbReference>
<dbReference type="SUPFAM" id="SSF54373">
    <property type="entry name" value="FAD-linked reductases, C-terminal domain"/>
    <property type="match status" value="1"/>
</dbReference>
<dbReference type="Pfam" id="PF01494">
    <property type="entry name" value="FAD_binding_3"/>
    <property type="match status" value="1"/>
</dbReference>
<keyword evidence="5" id="KW-0503">Monooxygenase</keyword>
<evidence type="ECO:0000256" key="5">
    <source>
        <dbReference type="ARBA" id="ARBA00023033"/>
    </source>
</evidence>
<dbReference type="GO" id="GO:0004497">
    <property type="term" value="F:monooxygenase activity"/>
    <property type="evidence" value="ECO:0007669"/>
    <property type="project" value="UniProtKB-KW"/>
</dbReference>
<dbReference type="GO" id="GO:0071949">
    <property type="term" value="F:FAD binding"/>
    <property type="evidence" value="ECO:0007669"/>
    <property type="project" value="InterPro"/>
</dbReference>
<reference evidence="7" key="2">
    <citation type="journal article" date="2023" name="IMA Fungus">
        <title>Comparative genomic study of the Penicillium genus elucidates a diverse pangenome and 15 lateral gene transfer events.</title>
        <authorList>
            <person name="Petersen C."/>
            <person name="Sorensen T."/>
            <person name="Nielsen M.R."/>
            <person name="Sondergaard T.E."/>
            <person name="Sorensen J.L."/>
            <person name="Fitzpatrick D.A."/>
            <person name="Frisvad J.C."/>
            <person name="Nielsen K.L."/>
        </authorList>
    </citation>
    <scope>NUCLEOTIDE SEQUENCE</scope>
    <source>
        <strain evidence="7">IBT 29677</strain>
    </source>
</reference>
<dbReference type="Proteomes" id="UP001147747">
    <property type="component" value="Unassembled WGS sequence"/>
</dbReference>
<dbReference type="EMBL" id="JAPZBU010000012">
    <property type="protein sequence ID" value="KAJ5376229.1"/>
    <property type="molecule type" value="Genomic_DNA"/>
</dbReference>
<dbReference type="OrthoDB" id="420606at2759"/>
<evidence type="ECO:0000256" key="1">
    <source>
        <dbReference type="ARBA" id="ARBA00007992"/>
    </source>
</evidence>
<dbReference type="InterPro" id="IPR036188">
    <property type="entry name" value="FAD/NAD-bd_sf"/>
</dbReference>
<feature type="domain" description="FAD-binding" evidence="6">
    <location>
        <begin position="239"/>
        <end position="298"/>
    </location>
</feature>
<accession>A0A9W9SEN3</accession>
<evidence type="ECO:0000256" key="3">
    <source>
        <dbReference type="ARBA" id="ARBA00022827"/>
    </source>
</evidence>
<dbReference type="AlphaFoldDB" id="A0A9W9SEN3"/>
<comment type="similarity">
    <text evidence="1">Belongs to the paxM FAD-dependent monooxygenase family.</text>
</comment>
<dbReference type="SUPFAM" id="SSF51905">
    <property type="entry name" value="FAD/NAD(P)-binding domain"/>
    <property type="match status" value="1"/>
</dbReference>
<dbReference type="Gene3D" id="3.50.50.60">
    <property type="entry name" value="FAD/NAD(P)-binding domain"/>
    <property type="match status" value="1"/>
</dbReference>
<keyword evidence="2" id="KW-0285">Flavoprotein</keyword>
<evidence type="ECO:0000313" key="7">
    <source>
        <dbReference type="EMBL" id="KAJ5376229.1"/>
    </source>
</evidence>
<evidence type="ECO:0000313" key="8">
    <source>
        <dbReference type="Proteomes" id="UP001147747"/>
    </source>
</evidence>
<evidence type="ECO:0000256" key="4">
    <source>
        <dbReference type="ARBA" id="ARBA00023002"/>
    </source>
</evidence>
<sequence length="374" mass="42615">MSLAKVSYETKESTWAGWSGYSNSSEFHAAAPEAGTWSLFGEICYRAPKGIERRWEYGKVIGRTRLFPAFREQFDAPYWVVHKVHFLEAMHKLAVDLGVSIELASKVTSYDVHHPSITLATGSIIHADLRHRCRRVNSSTRKIVLGGKESLPQRTGFSAYRAVVDIKRIQNDPDVSWLLEKPSFNLCTGKSFNVVLNHEDLSDPADWRQDKDWRLSNMRKDFEGWDPVLSKIIGMIDKTMKWPLYSSSIMRRWVSGKLVVLGDAAHAMVPYMSQGSAIAVEDGVAIARCLRKVSTKNKIYLALSIFEKVRIRRASQMQEASLLNSKIWHFPDGPIQRARDQAMRPEIEDLPFSHSPNQWSNPATQMWCYGYGSF</sequence>
<dbReference type="InterPro" id="IPR002938">
    <property type="entry name" value="FAD-bd"/>
</dbReference>
<dbReference type="PANTHER" id="PTHR13789">
    <property type="entry name" value="MONOOXYGENASE"/>
    <property type="match status" value="1"/>
</dbReference>
<organism evidence="7 8">
    <name type="scientific">Penicillium cosmopolitanum</name>
    <dbReference type="NCBI Taxonomy" id="1131564"/>
    <lineage>
        <taxon>Eukaryota</taxon>
        <taxon>Fungi</taxon>
        <taxon>Dikarya</taxon>
        <taxon>Ascomycota</taxon>
        <taxon>Pezizomycotina</taxon>
        <taxon>Eurotiomycetes</taxon>
        <taxon>Eurotiomycetidae</taxon>
        <taxon>Eurotiales</taxon>
        <taxon>Aspergillaceae</taxon>
        <taxon>Penicillium</taxon>
    </lineage>
</organism>
<keyword evidence="3" id="KW-0274">FAD</keyword>
<evidence type="ECO:0000259" key="6">
    <source>
        <dbReference type="Pfam" id="PF01494"/>
    </source>
</evidence>
<name>A0A9W9SEN3_9EURO</name>
<protein>
    <recommendedName>
        <fullName evidence="6">FAD-binding domain-containing protein</fullName>
    </recommendedName>
</protein>
<dbReference type="GeneID" id="81376732"/>
<keyword evidence="4" id="KW-0560">Oxidoreductase</keyword>
<dbReference type="InterPro" id="IPR050493">
    <property type="entry name" value="FAD-dep_Monooxygenase_BioMet"/>
</dbReference>
<gene>
    <name evidence="7" type="ORF">N7509_013115</name>
</gene>
<evidence type="ECO:0000256" key="2">
    <source>
        <dbReference type="ARBA" id="ARBA00022630"/>
    </source>
</evidence>
<proteinExistence type="inferred from homology"/>
<comment type="caution">
    <text evidence="7">The sequence shown here is derived from an EMBL/GenBank/DDBJ whole genome shotgun (WGS) entry which is preliminary data.</text>
</comment>
<keyword evidence="8" id="KW-1185">Reference proteome</keyword>
<dbReference type="RefSeq" id="XP_056481259.1">
    <property type="nucleotide sequence ID" value="XM_056637752.1"/>
</dbReference>